<dbReference type="Proteomes" id="UP000800035">
    <property type="component" value="Unassembled WGS sequence"/>
</dbReference>
<proteinExistence type="predicted"/>
<dbReference type="Pfam" id="PF19834">
    <property type="entry name" value="DUF6314"/>
    <property type="match status" value="1"/>
</dbReference>
<accession>A0A6A5TTK8</accession>
<feature type="domain" description="DUF6314" evidence="5">
    <location>
        <begin position="586"/>
        <end position="743"/>
    </location>
</feature>
<dbReference type="PRINTS" id="PR00411">
    <property type="entry name" value="PNDRDTASEI"/>
</dbReference>
<dbReference type="EMBL" id="ML977001">
    <property type="protein sequence ID" value="KAF1954036.1"/>
    <property type="molecule type" value="Genomic_DNA"/>
</dbReference>
<dbReference type="SUPFAM" id="SSF51905">
    <property type="entry name" value="FAD/NAD(P)-binding domain"/>
    <property type="match status" value="1"/>
</dbReference>
<gene>
    <name evidence="6" type="ORF">CC80DRAFT_418994</name>
</gene>
<dbReference type="InterPro" id="IPR023753">
    <property type="entry name" value="FAD/NAD-binding_dom"/>
</dbReference>
<evidence type="ECO:0000259" key="5">
    <source>
        <dbReference type="Pfam" id="PF19834"/>
    </source>
</evidence>
<evidence type="ECO:0000259" key="4">
    <source>
        <dbReference type="Pfam" id="PF07992"/>
    </source>
</evidence>
<feature type="domain" description="FAD/NAD(P)-binding" evidence="4">
    <location>
        <begin position="4"/>
        <end position="219"/>
    </location>
</feature>
<dbReference type="AlphaFoldDB" id="A0A6A5TTK8"/>
<keyword evidence="7" id="KW-1185">Reference proteome</keyword>
<dbReference type="InterPro" id="IPR050346">
    <property type="entry name" value="FMO-like"/>
</dbReference>
<name>A0A6A5TTK8_9PLEO</name>
<evidence type="ECO:0000256" key="2">
    <source>
        <dbReference type="ARBA" id="ARBA00022827"/>
    </source>
</evidence>
<dbReference type="Pfam" id="PF07992">
    <property type="entry name" value="Pyr_redox_2"/>
    <property type="match status" value="1"/>
</dbReference>
<dbReference type="Gene3D" id="3.50.50.60">
    <property type="entry name" value="FAD/NAD(P)-binding domain"/>
    <property type="match status" value="1"/>
</dbReference>
<organism evidence="6 7">
    <name type="scientific">Byssothecium circinans</name>
    <dbReference type="NCBI Taxonomy" id="147558"/>
    <lineage>
        <taxon>Eukaryota</taxon>
        <taxon>Fungi</taxon>
        <taxon>Dikarya</taxon>
        <taxon>Ascomycota</taxon>
        <taxon>Pezizomycotina</taxon>
        <taxon>Dothideomycetes</taxon>
        <taxon>Pleosporomycetidae</taxon>
        <taxon>Pleosporales</taxon>
        <taxon>Massarineae</taxon>
        <taxon>Massarinaceae</taxon>
        <taxon>Byssothecium</taxon>
    </lineage>
</organism>
<evidence type="ECO:0000256" key="1">
    <source>
        <dbReference type="ARBA" id="ARBA00022630"/>
    </source>
</evidence>
<protein>
    <submittedName>
        <fullName evidence="6">Uncharacterized protein</fullName>
    </submittedName>
</protein>
<evidence type="ECO:0000313" key="6">
    <source>
        <dbReference type="EMBL" id="KAF1954036.1"/>
    </source>
</evidence>
<dbReference type="PANTHER" id="PTHR23023">
    <property type="entry name" value="DIMETHYLANILINE MONOOXYGENASE"/>
    <property type="match status" value="1"/>
</dbReference>
<dbReference type="InterPro" id="IPR045632">
    <property type="entry name" value="DUF6314"/>
</dbReference>
<keyword evidence="1" id="KW-0285">Flavoprotein</keyword>
<reference evidence="6" key="1">
    <citation type="journal article" date="2020" name="Stud. Mycol.">
        <title>101 Dothideomycetes genomes: a test case for predicting lifestyles and emergence of pathogens.</title>
        <authorList>
            <person name="Haridas S."/>
            <person name="Albert R."/>
            <person name="Binder M."/>
            <person name="Bloem J."/>
            <person name="Labutti K."/>
            <person name="Salamov A."/>
            <person name="Andreopoulos B."/>
            <person name="Baker S."/>
            <person name="Barry K."/>
            <person name="Bills G."/>
            <person name="Bluhm B."/>
            <person name="Cannon C."/>
            <person name="Castanera R."/>
            <person name="Culley D."/>
            <person name="Daum C."/>
            <person name="Ezra D."/>
            <person name="Gonzalez J."/>
            <person name="Henrissat B."/>
            <person name="Kuo A."/>
            <person name="Liang C."/>
            <person name="Lipzen A."/>
            <person name="Lutzoni F."/>
            <person name="Magnuson J."/>
            <person name="Mondo S."/>
            <person name="Nolan M."/>
            <person name="Ohm R."/>
            <person name="Pangilinan J."/>
            <person name="Park H.-J."/>
            <person name="Ramirez L."/>
            <person name="Alfaro M."/>
            <person name="Sun H."/>
            <person name="Tritt A."/>
            <person name="Yoshinaga Y."/>
            <person name="Zwiers L.-H."/>
            <person name="Turgeon B."/>
            <person name="Goodwin S."/>
            <person name="Spatafora J."/>
            <person name="Crous P."/>
            <person name="Grigoriev I."/>
        </authorList>
    </citation>
    <scope>NUCLEOTIDE SEQUENCE</scope>
    <source>
        <strain evidence="6">CBS 675.92</strain>
    </source>
</reference>
<keyword evidence="3" id="KW-0560">Oxidoreductase</keyword>
<evidence type="ECO:0000256" key="3">
    <source>
        <dbReference type="ARBA" id="ARBA00023002"/>
    </source>
</evidence>
<evidence type="ECO:0000313" key="7">
    <source>
        <dbReference type="Proteomes" id="UP000800035"/>
    </source>
</evidence>
<sequence>MQKTVAVVGGGPAGLVTAKTLLQHGGDAKFKVTVFEAAERIGGMWRSLPSETGVKCSPHMRTNLSRWTVAFSDQSWSSVDLSDASSELKASATLPIFPRAWQVGRYLEAYAKRFLPDVIRLNKQVTAVGRSGQSGTWNVTSIDTSTQIESKDTFDYLVIASGFFDRPAHNVRRSPGLDAAVRTQHSSEFRKVESLTGTPGKIVVIGGGISGSEAAATAAFQISSARHSPSTEKPAWAESTIYHVFNRPFYCLPRYIPQNPYNTAIQEHNLSPHFLPLDLNLYNLSRRGDGPIAASNGLMPPEKAKKGHEFIRSVIGGDQRDTHREELIYKPNTTHYPAFTGISDTYSDFVRSGLIVPVQGRVESIVDQPENDSIVDRFTVETVSRGPFANHEGSRNSINEVVGIIEATGFQVHLDYLAEDVKQALGYDPECHRVPFLLSPGSIFSPEVSNIAFVGFYEGPFWGVMEMQAHIVAQTWDTASGGDTQLSNMDVSQAQQVRDAIKHRAPNVPQFWMADYVGLIDEFSRLAGVQRDDSAFGGQRGPAFPARYCSTKTNDEALSVIREVNDILQQSENRARFVAAASFRGMQGRWTIQRKIDSRLANTMPGGTFKGTAHFHPRTPTSDTYAAEYLYVEEGTLTMDNGFSFPATRRYVYRYNEATDTITAWFVEENGLTTSTLFNTWEFYSPGDTYHGWFAKGHHWCSPDTYKNKCEFRFRGAGLETFGITYDVSGPKKDYSHESWYSRL</sequence>
<dbReference type="InterPro" id="IPR036188">
    <property type="entry name" value="FAD/NAD-bd_sf"/>
</dbReference>
<dbReference type="GO" id="GO:0016491">
    <property type="term" value="F:oxidoreductase activity"/>
    <property type="evidence" value="ECO:0007669"/>
    <property type="project" value="UniProtKB-KW"/>
</dbReference>
<dbReference type="PRINTS" id="PR00368">
    <property type="entry name" value="FADPNR"/>
</dbReference>
<dbReference type="OrthoDB" id="66881at2759"/>
<keyword evidence="2" id="KW-0274">FAD</keyword>